<dbReference type="FunFam" id="3.40.50.920:FF:000003">
    <property type="entry name" value="Transketolase"/>
    <property type="match status" value="1"/>
</dbReference>
<dbReference type="SUPFAM" id="SSF52518">
    <property type="entry name" value="Thiamin diphosphate-binding fold (THDP-binding)"/>
    <property type="match status" value="2"/>
</dbReference>
<feature type="binding site" evidence="14">
    <location>
        <position position="522"/>
    </location>
    <ligand>
        <name>substrate</name>
    </ligand>
</feature>
<keyword evidence="6 18" id="KW-0808">Transferase</keyword>
<evidence type="ECO:0000256" key="8">
    <source>
        <dbReference type="ARBA" id="ARBA00022837"/>
    </source>
</evidence>
<dbReference type="KEGG" id="mfn:Ga0123462_0769"/>
<evidence type="ECO:0000256" key="16">
    <source>
        <dbReference type="PIRSR" id="PIRSR605478-4"/>
    </source>
</evidence>
<proteinExistence type="inferred from homology"/>
<evidence type="ECO:0000259" key="19">
    <source>
        <dbReference type="SMART" id="SM00861"/>
    </source>
</evidence>
<evidence type="ECO:0000313" key="21">
    <source>
        <dbReference type="Proteomes" id="UP000231637"/>
    </source>
</evidence>
<comment type="function">
    <text evidence="18">Catalyzes the transfer of a two-carbon ketol group from a ketose donor to an aldose acceptor, via a covalent intermediate with the cofactor thiamine pyrophosphate.</text>
</comment>
<feature type="binding site" evidence="16">
    <location>
        <position position="187"/>
    </location>
    <ligand>
        <name>Mg(2+)</name>
        <dbReference type="ChEBI" id="CHEBI:18420"/>
    </ligand>
</feature>
<evidence type="ECO:0000256" key="9">
    <source>
        <dbReference type="ARBA" id="ARBA00022842"/>
    </source>
</evidence>
<feature type="binding site" evidence="15">
    <location>
        <position position="158"/>
    </location>
    <ligand>
        <name>thiamine diphosphate</name>
        <dbReference type="ChEBI" id="CHEBI:58937"/>
    </ligand>
</feature>
<keyword evidence="9 16" id="KW-0460">Magnesium</keyword>
<evidence type="ECO:0000256" key="10">
    <source>
        <dbReference type="ARBA" id="ARBA00023052"/>
    </source>
</evidence>
<dbReference type="SUPFAM" id="SSF52922">
    <property type="entry name" value="TK C-terminal domain-like"/>
    <property type="match status" value="1"/>
</dbReference>
<comment type="cofactor">
    <cofactor evidence="18">
        <name>Mg(2+)</name>
        <dbReference type="ChEBI" id="CHEBI:18420"/>
    </cofactor>
    <cofactor evidence="18">
        <name>Ca(2+)</name>
        <dbReference type="ChEBI" id="CHEBI:29108"/>
    </cofactor>
    <cofactor evidence="18">
        <name>Mn(2+)</name>
        <dbReference type="ChEBI" id="CHEBI:29035"/>
    </cofactor>
    <cofactor evidence="18">
        <name>Co(2+)</name>
        <dbReference type="ChEBI" id="CHEBI:48828"/>
    </cofactor>
    <text evidence="18">Binds 1 Mg(2+) ion per subunit. Can also utilize other divalent metal cations, such as Ca(2+), Mn(2+) and Co(2+).</text>
</comment>
<feature type="binding site" evidence="14">
    <location>
        <position position="463"/>
    </location>
    <ligand>
        <name>substrate</name>
    </ligand>
</feature>
<gene>
    <name evidence="20" type="ORF">Ga0123462_0769</name>
</gene>
<feature type="binding site" evidence="14">
    <location>
        <position position="475"/>
    </location>
    <ligand>
        <name>substrate</name>
    </ligand>
</feature>
<evidence type="ECO:0000256" key="5">
    <source>
        <dbReference type="ARBA" id="ARBA00013152"/>
    </source>
</evidence>
<evidence type="ECO:0000256" key="18">
    <source>
        <dbReference type="RuleBase" id="RU004996"/>
    </source>
</evidence>
<evidence type="ECO:0000256" key="7">
    <source>
        <dbReference type="ARBA" id="ARBA00022723"/>
    </source>
</evidence>
<feature type="binding site" evidence="15">
    <location>
        <position position="68"/>
    </location>
    <ligand>
        <name>thiamine diphosphate</name>
        <dbReference type="ChEBI" id="CHEBI:58937"/>
    </ligand>
</feature>
<dbReference type="InterPro" id="IPR005474">
    <property type="entry name" value="Transketolase_N"/>
</dbReference>
<dbReference type="GO" id="GO:0005829">
    <property type="term" value="C:cytosol"/>
    <property type="evidence" value="ECO:0007669"/>
    <property type="project" value="TreeGrafter"/>
</dbReference>
<dbReference type="Pfam" id="PF00456">
    <property type="entry name" value="Transketolase_N"/>
    <property type="match status" value="1"/>
</dbReference>
<dbReference type="InterPro" id="IPR005475">
    <property type="entry name" value="Transketolase-like_Pyr-bd"/>
</dbReference>
<evidence type="ECO:0000256" key="12">
    <source>
        <dbReference type="NCBIfam" id="TIGR00232"/>
    </source>
</evidence>
<dbReference type="Gene3D" id="3.40.50.920">
    <property type="match status" value="1"/>
</dbReference>
<feature type="binding site" evidence="14">
    <location>
        <position position="387"/>
    </location>
    <ligand>
        <name>substrate</name>
    </ligand>
</feature>
<feature type="domain" description="Transketolase-like pyrimidine-binding" evidence="19">
    <location>
        <begin position="357"/>
        <end position="527"/>
    </location>
</feature>
<dbReference type="AlphaFoldDB" id="A0A2K8L5W7"/>
<keyword evidence="10 15" id="KW-0786">Thiamine pyrophosphate</keyword>
<keyword evidence="8 18" id="KW-0106">Calcium</keyword>
<dbReference type="InterPro" id="IPR009014">
    <property type="entry name" value="Transketo_C/PFOR_II"/>
</dbReference>
<evidence type="ECO:0000256" key="17">
    <source>
        <dbReference type="PIRSR" id="PIRSR605478-5"/>
    </source>
</evidence>
<feature type="binding site" evidence="15">
    <location>
        <begin position="116"/>
        <end position="118"/>
    </location>
    <ligand>
        <name>thiamine diphosphate</name>
        <dbReference type="ChEBI" id="CHEBI:58937"/>
    </ligand>
</feature>
<feature type="binding site" evidence="14">
    <location>
        <position position="360"/>
    </location>
    <ligand>
        <name>substrate</name>
    </ligand>
</feature>
<dbReference type="SMART" id="SM00861">
    <property type="entry name" value="Transket_pyr"/>
    <property type="match status" value="1"/>
</dbReference>
<reference evidence="20 21" key="1">
    <citation type="submission" date="2016-12" db="EMBL/GenBank/DDBJ databases">
        <title>Isolation and genomic insights into novel planktonic Zetaproteobacteria from stratified waters of the Chesapeake Bay.</title>
        <authorList>
            <person name="McAllister S.M."/>
            <person name="Kato S."/>
            <person name="Chan C.S."/>
            <person name="Chiu B.K."/>
            <person name="Field E.K."/>
        </authorList>
    </citation>
    <scope>NUCLEOTIDE SEQUENCE [LARGE SCALE GENOMIC DNA]</scope>
    <source>
        <strain evidence="20 21">CP-8</strain>
    </source>
</reference>
<feature type="site" description="Important for catalytic activity" evidence="17">
    <location>
        <position position="28"/>
    </location>
</feature>
<evidence type="ECO:0000256" key="11">
    <source>
        <dbReference type="ARBA" id="ARBA00049473"/>
    </source>
</evidence>
<comment type="cofactor">
    <cofactor evidence="16">
        <name>Mg(2+)</name>
        <dbReference type="ChEBI" id="CHEBI:18420"/>
    </cofactor>
    <text evidence="16">Binds 1 Mg(2+) ion per subunit. Can also utilize other divalent metal cations, such as Ca(2+), Mn(2+) and Co(2+).</text>
</comment>
<dbReference type="InterPro" id="IPR055152">
    <property type="entry name" value="Transketolase-like_C_2"/>
</dbReference>
<dbReference type="GO" id="GO:0004802">
    <property type="term" value="F:transketolase activity"/>
    <property type="evidence" value="ECO:0007669"/>
    <property type="project" value="UniProtKB-UniRule"/>
</dbReference>
<dbReference type="OrthoDB" id="8732661at2"/>
<dbReference type="NCBIfam" id="TIGR00232">
    <property type="entry name" value="tktlase_bact"/>
    <property type="match status" value="1"/>
</dbReference>
<dbReference type="InterPro" id="IPR029061">
    <property type="entry name" value="THDP-binding"/>
</dbReference>
<evidence type="ECO:0000256" key="15">
    <source>
        <dbReference type="PIRSR" id="PIRSR605478-3"/>
    </source>
</evidence>
<dbReference type="PANTHER" id="PTHR43522">
    <property type="entry name" value="TRANSKETOLASE"/>
    <property type="match status" value="1"/>
</dbReference>
<comment type="cofactor">
    <cofactor evidence="2">
        <name>Co(2+)</name>
        <dbReference type="ChEBI" id="CHEBI:48828"/>
    </cofactor>
</comment>
<comment type="subunit">
    <text evidence="4 18">Homodimer.</text>
</comment>
<feature type="binding site" evidence="14">
    <location>
        <position position="28"/>
    </location>
    <ligand>
        <name>substrate</name>
    </ligand>
</feature>
<feature type="binding site" evidence="16">
    <location>
        <position position="157"/>
    </location>
    <ligand>
        <name>Mg(2+)</name>
        <dbReference type="ChEBI" id="CHEBI:18420"/>
    </ligand>
</feature>
<evidence type="ECO:0000256" key="6">
    <source>
        <dbReference type="ARBA" id="ARBA00022679"/>
    </source>
</evidence>
<feature type="binding site" evidence="14">
    <location>
        <position position="471"/>
    </location>
    <ligand>
        <name>substrate</name>
    </ligand>
</feature>
<dbReference type="EC" id="2.2.1.1" evidence="5 12"/>
<evidence type="ECO:0000256" key="14">
    <source>
        <dbReference type="PIRSR" id="PIRSR605478-2"/>
    </source>
</evidence>
<keyword evidence="21" id="KW-1185">Reference proteome</keyword>
<accession>A0A2K8L5W7</accession>
<feature type="binding site" evidence="16">
    <location>
        <position position="189"/>
    </location>
    <ligand>
        <name>Mg(2+)</name>
        <dbReference type="ChEBI" id="CHEBI:18420"/>
    </ligand>
</feature>
<evidence type="ECO:0000256" key="13">
    <source>
        <dbReference type="PIRSR" id="PIRSR605478-1"/>
    </source>
</evidence>
<evidence type="ECO:0000256" key="2">
    <source>
        <dbReference type="ARBA" id="ARBA00001941"/>
    </source>
</evidence>
<evidence type="ECO:0000256" key="1">
    <source>
        <dbReference type="ARBA" id="ARBA00001913"/>
    </source>
</evidence>
<dbReference type="InterPro" id="IPR033247">
    <property type="entry name" value="Transketolase_fam"/>
</dbReference>
<comment type="similarity">
    <text evidence="3 18">Belongs to the transketolase family.</text>
</comment>
<evidence type="ECO:0000313" key="20">
    <source>
        <dbReference type="EMBL" id="ATX81639.1"/>
    </source>
</evidence>
<feature type="site" description="Important for catalytic activity" evidence="17">
    <location>
        <position position="263"/>
    </location>
</feature>
<dbReference type="FunFam" id="3.40.50.970:FF:000003">
    <property type="entry name" value="Transketolase"/>
    <property type="match status" value="1"/>
</dbReference>
<dbReference type="CDD" id="cd02012">
    <property type="entry name" value="TPP_TK"/>
    <property type="match status" value="1"/>
</dbReference>
<comment type="catalytic activity">
    <reaction evidence="11 18">
        <text>D-sedoheptulose 7-phosphate + D-glyceraldehyde 3-phosphate = aldehydo-D-ribose 5-phosphate + D-xylulose 5-phosphate</text>
        <dbReference type="Rhea" id="RHEA:10508"/>
        <dbReference type="ChEBI" id="CHEBI:57483"/>
        <dbReference type="ChEBI" id="CHEBI:57737"/>
        <dbReference type="ChEBI" id="CHEBI:58273"/>
        <dbReference type="ChEBI" id="CHEBI:59776"/>
        <dbReference type="EC" id="2.2.1.1"/>
    </reaction>
</comment>
<feature type="binding site" evidence="15">
    <location>
        <position position="187"/>
    </location>
    <ligand>
        <name>thiamine diphosphate</name>
        <dbReference type="ChEBI" id="CHEBI:58937"/>
    </ligand>
</feature>
<sequence length="662" mass="70949">MSNSSRRHLANAVRALAMDGVQKANSGHPGAPMGMADIAEVLWNDYMKHNPTNPKWADRDRFILSNGHGSMLIYSLLHLTGYDLGMDDLKQFRQLHSRTPGHPEYGYAPGVETTTGPLGQGITNGVGMALAEKTLAAQFNKPGHTIVDHNTYVFLGDGCLMEGISHEACSLAGTLGLGKLIAFWDDNGISIDGHVEGWFSDDTPGRFEAYGWQVIRGVDGHDAEEIKQAIETAKAETGKPTMICCKTVIGFGSPNMAGTHDCHGAALGHDEIALVRKELGWEYEPFEIPDDVYAGWDNKDAGAAAEADWDARFAAYAAEYPAEAAEFTRRINNELSADWDAGADAFIAEVAAKGETIASRKASQNAIEGLAKITPEFLGGSADLAGSNLTLWSGAKPVVKDPAGNYVNYGVREFGMAAMINGVALHGGFVPYGATFLMFSEYARNALRMAALMKVRHIEVFTHDSIGLGEDGPTHQPVEQTATLRMIPNMDVWRPCDAVESAVSWKVAIKNQTGPTSLIFSRQNLPHQNRSSEQIKLIERGGYILKDSDGTPDVIIIATGSEVSLAMEAAAASDKNVRVVSMPSTNAFDKQDAAYKESVLPSSVTARVAVEAGVTGFWAKYVGLNGKVVGIDTFGESAPAGELFKMFGITTEAVIAAVNEVA</sequence>
<dbReference type="GO" id="GO:0046872">
    <property type="term" value="F:metal ion binding"/>
    <property type="evidence" value="ECO:0007669"/>
    <property type="project" value="UniProtKB-KW"/>
</dbReference>
<feature type="binding site" evidence="14">
    <location>
        <position position="263"/>
    </location>
    <ligand>
        <name>substrate</name>
    </ligand>
</feature>
<dbReference type="InterPro" id="IPR005478">
    <property type="entry name" value="Transketolase_bac-like"/>
</dbReference>
<dbReference type="GO" id="GO:0009052">
    <property type="term" value="P:pentose-phosphate shunt, non-oxidative branch"/>
    <property type="evidence" value="ECO:0007669"/>
    <property type="project" value="UniProtKB-ARBA"/>
</dbReference>
<dbReference type="Gene3D" id="3.40.50.970">
    <property type="match status" value="2"/>
</dbReference>
<dbReference type="PANTHER" id="PTHR43522:SF2">
    <property type="entry name" value="TRANSKETOLASE 1-RELATED"/>
    <property type="match status" value="1"/>
</dbReference>
<dbReference type="FunFam" id="3.40.50.970:FF:000004">
    <property type="entry name" value="Transketolase"/>
    <property type="match status" value="1"/>
</dbReference>
<dbReference type="InterPro" id="IPR049557">
    <property type="entry name" value="Transketolase_CS"/>
</dbReference>
<organism evidence="20 21">
    <name type="scientific">Mariprofundus ferrinatatus</name>
    <dbReference type="NCBI Taxonomy" id="1921087"/>
    <lineage>
        <taxon>Bacteria</taxon>
        <taxon>Pseudomonadati</taxon>
        <taxon>Pseudomonadota</taxon>
        <taxon>Candidatius Mariprofundia</taxon>
        <taxon>Mariprofundales</taxon>
        <taxon>Mariprofundaceae</taxon>
        <taxon>Mariprofundus</taxon>
    </lineage>
</organism>
<feature type="binding site" evidence="15">
    <location>
        <position position="263"/>
    </location>
    <ligand>
        <name>thiamine diphosphate</name>
        <dbReference type="ChEBI" id="CHEBI:58937"/>
    </ligand>
</feature>
<dbReference type="Pfam" id="PF22613">
    <property type="entry name" value="Transketolase_C_1"/>
    <property type="match status" value="1"/>
</dbReference>
<keyword evidence="7 16" id="KW-0479">Metal-binding</keyword>
<feature type="binding site" evidence="15">
    <location>
        <position position="439"/>
    </location>
    <ligand>
        <name>thiamine diphosphate</name>
        <dbReference type="ChEBI" id="CHEBI:58937"/>
    </ligand>
</feature>
<comment type="cofactor">
    <cofactor evidence="1">
        <name>Ca(2+)</name>
        <dbReference type="ChEBI" id="CHEBI:29108"/>
    </cofactor>
</comment>
<evidence type="ECO:0000256" key="4">
    <source>
        <dbReference type="ARBA" id="ARBA00011738"/>
    </source>
</evidence>
<dbReference type="RefSeq" id="WP_100265077.1">
    <property type="nucleotide sequence ID" value="NZ_CP018800.1"/>
</dbReference>
<evidence type="ECO:0000256" key="3">
    <source>
        <dbReference type="ARBA" id="ARBA00007131"/>
    </source>
</evidence>
<feature type="active site" description="Proton donor" evidence="13">
    <location>
        <position position="413"/>
    </location>
</feature>
<name>A0A2K8L5W7_9PROT</name>
<dbReference type="PROSITE" id="PS00802">
    <property type="entry name" value="TRANSKETOLASE_2"/>
    <property type="match status" value="1"/>
</dbReference>
<dbReference type="Pfam" id="PF02779">
    <property type="entry name" value="Transket_pyr"/>
    <property type="match status" value="1"/>
</dbReference>
<dbReference type="CDD" id="cd07033">
    <property type="entry name" value="TPP_PYR_DXS_TK_like"/>
    <property type="match status" value="1"/>
</dbReference>
<protein>
    <recommendedName>
        <fullName evidence="5 12">Transketolase</fullName>
        <ecNumber evidence="5 12">2.2.1.1</ecNumber>
    </recommendedName>
</protein>
<dbReference type="Proteomes" id="UP000231637">
    <property type="component" value="Chromosome"/>
</dbReference>
<dbReference type="EMBL" id="CP018800">
    <property type="protein sequence ID" value="ATX81639.1"/>
    <property type="molecule type" value="Genomic_DNA"/>
</dbReference>
<comment type="cofactor">
    <cofactor evidence="15">
        <name>thiamine diphosphate</name>
        <dbReference type="ChEBI" id="CHEBI:58937"/>
    </cofactor>
    <text evidence="15">Binds 1 thiamine pyrophosphate per subunit. During the reaction, the substrate forms a covalent intermediate with the cofactor.</text>
</comment>
<dbReference type="PROSITE" id="PS00801">
    <property type="entry name" value="TRANSKETOLASE_1"/>
    <property type="match status" value="1"/>
</dbReference>
<dbReference type="InterPro" id="IPR020826">
    <property type="entry name" value="Transketolase_BS"/>
</dbReference>